<reference evidence="2" key="1">
    <citation type="submission" date="2014-01" db="EMBL/GenBank/DDBJ databases">
        <authorList>
            <person name="Aslett M."/>
        </authorList>
    </citation>
    <scope>NUCLEOTIDE SEQUENCE</scope>
</reference>
<dbReference type="Proteomes" id="UP000030665">
    <property type="component" value="Unassembled WGS sequence"/>
</dbReference>
<reference evidence="2" key="2">
    <citation type="submission" date="2014-03" db="EMBL/GenBank/DDBJ databases">
        <title>The whipworm genome and dual-species transcriptomics of an intimate host-pathogen interaction.</title>
        <authorList>
            <person name="Foth B.J."/>
            <person name="Tsai I.J."/>
            <person name="Reid A.J."/>
            <person name="Bancroft A.J."/>
            <person name="Nichol S."/>
            <person name="Tracey A."/>
            <person name="Holroyd N."/>
            <person name="Cotton J.A."/>
            <person name="Stanley E.J."/>
            <person name="Zarowiecki M."/>
            <person name="Liu J.Z."/>
            <person name="Huckvale T."/>
            <person name="Cooper P.J."/>
            <person name="Grencis R.K."/>
            <person name="Berriman M."/>
        </authorList>
    </citation>
    <scope>NUCLEOTIDE SEQUENCE [LARGE SCALE GENOMIC DNA]</scope>
</reference>
<evidence type="ECO:0000313" key="2">
    <source>
        <dbReference type="EMBL" id="CDW61054.1"/>
    </source>
</evidence>
<sequence length="76" mass="8711">MRTSRQKRFRDGRPTIKLTSPTSPRWKLSSRKGYSLAASGQLASMRYSELQVNQIVFVVLHNGIRRVNMLPSSTFN</sequence>
<evidence type="ECO:0000313" key="3">
    <source>
        <dbReference type="Proteomes" id="UP000030665"/>
    </source>
</evidence>
<proteinExistence type="predicted"/>
<protein>
    <submittedName>
        <fullName evidence="2">Uncharacterized protein</fullName>
    </submittedName>
</protein>
<organism evidence="2 3">
    <name type="scientific">Trichuris trichiura</name>
    <name type="common">Whipworm</name>
    <name type="synonym">Trichocephalus trichiurus</name>
    <dbReference type="NCBI Taxonomy" id="36087"/>
    <lineage>
        <taxon>Eukaryota</taxon>
        <taxon>Metazoa</taxon>
        <taxon>Ecdysozoa</taxon>
        <taxon>Nematoda</taxon>
        <taxon>Enoplea</taxon>
        <taxon>Dorylaimia</taxon>
        <taxon>Trichinellida</taxon>
        <taxon>Trichuridae</taxon>
        <taxon>Trichuris</taxon>
    </lineage>
</organism>
<feature type="region of interest" description="Disordered" evidence="1">
    <location>
        <begin position="1"/>
        <end position="27"/>
    </location>
</feature>
<dbReference type="EMBL" id="HG807763">
    <property type="protein sequence ID" value="CDW61054.1"/>
    <property type="molecule type" value="Genomic_DNA"/>
</dbReference>
<name>A0A077ZMS9_TRITR</name>
<keyword evidence="3" id="KW-1185">Reference proteome</keyword>
<accession>A0A077ZMS9</accession>
<evidence type="ECO:0000256" key="1">
    <source>
        <dbReference type="SAM" id="MobiDB-lite"/>
    </source>
</evidence>
<dbReference type="AlphaFoldDB" id="A0A077ZMS9"/>
<gene>
    <name evidence="2" type="ORF">TTRE_0000947501</name>
</gene>